<keyword evidence="3" id="KW-1185">Reference proteome</keyword>
<dbReference type="OrthoDB" id="20835at2759"/>
<feature type="region of interest" description="Disordered" evidence="1">
    <location>
        <begin position="137"/>
        <end position="161"/>
    </location>
</feature>
<reference evidence="2 3" key="1">
    <citation type="submission" date="2016-08" db="EMBL/GenBank/DDBJ databases">
        <title>A Parts List for Fungal Cellulosomes Revealed by Comparative Genomics.</title>
        <authorList>
            <consortium name="DOE Joint Genome Institute"/>
            <person name="Haitjema C.H."/>
            <person name="Gilmore S.P."/>
            <person name="Henske J.K."/>
            <person name="Solomon K.V."/>
            <person name="De Groot R."/>
            <person name="Kuo A."/>
            <person name="Mondo S.J."/>
            <person name="Salamov A.A."/>
            <person name="Labutti K."/>
            <person name="Zhao Z."/>
            <person name="Chiniquy J."/>
            <person name="Barry K."/>
            <person name="Brewer H.M."/>
            <person name="Purvine S.O."/>
            <person name="Wright A.T."/>
            <person name="Boxma B."/>
            <person name="Van Alen T."/>
            <person name="Hackstein J.H."/>
            <person name="Baker S.E."/>
            <person name="Grigoriev I.V."/>
            <person name="O'Malley M.A."/>
        </authorList>
    </citation>
    <scope>NUCLEOTIDE SEQUENCE [LARGE SCALE GENOMIC DNA]</scope>
    <source>
        <strain evidence="2 3">G1</strain>
    </source>
</reference>
<dbReference type="Proteomes" id="UP000193920">
    <property type="component" value="Unassembled WGS sequence"/>
</dbReference>
<dbReference type="EMBL" id="MCOG01000435">
    <property type="protein sequence ID" value="ORY06935.1"/>
    <property type="molecule type" value="Genomic_DNA"/>
</dbReference>
<dbReference type="STRING" id="1754190.A0A1Y1ZAW3"/>
<dbReference type="InterPro" id="IPR013885">
    <property type="entry name" value="DUF1764_euk"/>
</dbReference>
<organism evidence="2 3">
    <name type="scientific">Neocallimastix californiae</name>
    <dbReference type="NCBI Taxonomy" id="1754190"/>
    <lineage>
        <taxon>Eukaryota</taxon>
        <taxon>Fungi</taxon>
        <taxon>Fungi incertae sedis</taxon>
        <taxon>Chytridiomycota</taxon>
        <taxon>Chytridiomycota incertae sedis</taxon>
        <taxon>Neocallimastigomycetes</taxon>
        <taxon>Neocallimastigales</taxon>
        <taxon>Neocallimastigaceae</taxon>
        <taxon>Neocallimastix</taxon>
    </lineage>
</organism>
<accession>A0A1Y1ZAW3</accession>
<dbReference type="PANTHER" id="PTHR34066:SF1">
    <property type="entry name" value="DUF1764 FAMILY PROTEIN"/>
    <property type="match status" value="1"/>
</dbReference>
<evidence type="ECO:0000313" key="3">
    <source>
        <dbReference type="Proteomes" id="UP000193920"/>
    </source>
</evidence>
<feature type="compositionally biased region" description="Basic and acidic residues" evidence="1">
    <location>
        <begin position="152"/>
        <end position="161"/>
    </location>
</feature>
<dbReference type="AlphaFoldDB" id="A0A1Y1ZAW3"/>
<sequence>MKINSKVNKIRKVEKQPIKKNFKKIEAKVVNSVTKSIKSTNTDDIDLIFSKKKTTPVNDIDLIFSKKKSLTSLKSSDKVSKNTVVKKEENNSKIMSLLGTKKSKKKVKTNDNSKKEKAGLNDNSKIVIANTDIKKNKNAYKPKDDDGFGDSRGLHSERRTEDGLRIFSMEDLRIGEGEGDTPLCPFDCNCCF</sequence>
<dbReference type="Pfam" id="PF08576">
    <property type="entry name" value="DUF1764"/>
    <property type="match status" value="1"/>
</dbReference>
<name>A0A1Y1ZAW3_9FUNG</name>
<gene>
    <name evidence="2" type="ORF">LY90DRAFT_678326</name>
</gene>
<comment type="caution">
    <text evidence="2">The sequence shown here is derived from an EMBL/GenBank/DDBJ whole genome shotgun (WGS) entry which is preliminary data.</text>
</comment>
<evidence type="ECO:0000256" key="1">
    <source>
        <dbReference type="SAM" id="MobiDB-lite"/>
    </source>
</evidence>
<evidence type="ECO:0000313" key="2">
    <source>
        <dbReference type="EMBL" id="ORY06935.1"/>
    </source>
</evidence>
<protein>
    <submittedName>
        <fullName evidence="2">DUF1764-domain-containing protein</fullName>
    </submittedName>
</protein>
<dbReference type="PANTHER" id="PTHR34066">
    <property type="entry name" value="GROWTH FACTOR 2"/>
    <property type="match status" value="1"/>
</dbReference>
<proteinExistence type="predicted"/>